<dbReference type="EMBL" id="CP002739">
    <property type="protein sequence ID" value="AEF17131.1"/>
    <property type="molecule type" value="Genomic_DNA"/>
</dbReference>
<organism evidence="2 3">
    <name type="scientific">Thermoanaerobacterium xylanolyticum (strain ATCC 49914 / DSM 7097 / LX-11)</name>
    <dbReference type="NCBI Taxonomy" id="858215"/>
    <lineage>
        <taxon>Bacteria</taxon>
        <taxon>Bacillati</taxon>
        <taxon>Bacillota</taxon>
        <taxon>Clostridia</taxon>
        <taxon>Thermoanaerobacterales</taxon>
        <taxon>Thermoanaerobacteraceae</taxon>
        <taxon>Thermoanaerobacterium</taxon>
    </lineage>
</organism>
<dbReference type="RefSeq" id="WP_013787873.1">
    <property type="nucleotide sequence ID" value="NC_015555.1"/>
</dbReference>
<dbReference type="Proteomes" id="UP000007239">
    <property type="component" value="Chromosome"/>
</dbReference>
<dbReference type="KEGG" id="txy:Thexy_1098"/>
<name>F6BKJ9_THEXL</name>
<feature type="transmembrane region" description="Helical" evidence="1">
    <location>
        <begin position="6"/>
        <end position="24"/>
    </location>
</feature>
<keyword evidence="1" id="KW-0812">Transmembrane</keyword>
<dbReference type="InterPro" id="IPR010001">
    <property type="entry name" value="BofA"/>
</dbReference>
<dbReference type="Pfam" id="PF07441">
    <property type="entry name" value="BofA"/>
    <property type="match status" value="1"/>
</dbReference>
<feature type="transmembrane region" description="Helical" evidence="1">
    <location>
        <begin position="33"/>
        <end position="56"/>
    </location>
</feature>
<reference evidence="2" key="1">
    <citation type="submission" date="2011-05" db="EMBL/GenBank/DDBJ databases">
        <title>Complete sequence of Thermoanaerobacterium xylanolyticum LX-11.</title>
        <authorList>
            <consortium name="US DOE Joint Genome Institute"/>
            <person name="Lucas S."/>
            <person name="Han J."/>
            <person name="Lapidus A."/>
            <person name="Cheng J.-F."/>
            <person name="Goodwin L."/>
            <person name="Pitluck S."/>
            <person name="Peters L."/>
            <person name="Mikhailova N."/>
            <person name="Lu M."/>
            <person name="Han C."/>
            <person name="Tapia R."/>
            <person name="Land M."/>
            <person name="Hauser L."/>
            <person name="Kyrpides N."/>
            <person name="Ivanova N."/>
            <person name="Pagani I."/>
            <person name="Hemme C."/>
            <person name="Woyke T."/>
        </authorList>
    </citation>
    <scope>NUCLEOTIDE SEQUENCE</scope>
    <source>
        <strain evidence="2">LX-11</strain>
    </source>
</reference>
<gene>
    <name evidence="2" type="ordered locus">Thexy_1098</name>
</gene>
<protein>
    <submittedName>
        <fullName evidence="2">Pro-sigmaK processing inhibitor BofA</fullName>
    </submittedName>
</protein>
<keyword evidence="3" id="KW-1185">Reference proteome</keyword>
<evidence type="ECO:0000313" key="2">
    <source>
        <dbReference type="EMBL" id="AEF17131.1"/>
    </source>
</evidence>
<proteinExistence type="predicted"/>
<dbReference type="STRING" id="858215.Thexy_1098"/>
<dbReference type="NCBIfam" id="TIGR02862">
    <property type="entry name" value="spore_BofA"/>
    <property type="match status" value="1"/>
</dbReference>
<dbReference type="HOGENOM" id="CLU_167355_2_1_9"/>
<evidence type="ECO:0000313" key="3">
    <source>
        <dbReference type="Proteomes" id="UP000007239"/>
    </source>
</evidence>
<dbReference type="eggNOG" id="ENOG5032ZJ8">
    <property type="taxonomic scope" value="Bacteria"/>
</dbReference>
<evidence type="ECO:0000256" key="1">
    <source>
        <dbReference type="SAM" id="Phobius"/>
    </source>
</evidence>
<sequence length="90" mass="10081">MLLPGFFSFAIGIIILAFVVWLFGKSIKILFKFVINSIIGYIFLLIFNFFGSIFGLTLHLNIVNAFVAGVFGIPGIVVLLILKYLFKISF</sequence>
<dbReference type="AlphaFoldDB" id="F6BKJ9"/>
<feature type="transmembrane region" description="Helical" evidence="1">
    <location>
        <begin position="62"/>
        <end position="86"/>
    </location>
</feature>
<accession>F6BKJ9</accession>
<keyword evidence="1" id="KW-0472">Membrane</keyword>
<keyword evidence="1" id="KW-1133">Transmembrane helix</keyword>